<accession>A0A182YNQ3</accession>
<reference evidence="3" key="1">
    <citation type="journal article" date="2014" name="Genome Biol.">
        <title>Genome analysis of a major urban malaria vector mosquito, Anopheles stephensi.</title>
        <authorList>
            <person name="Jiang X."/>
            <person name="Peery A."/>
            <person name="Hall A.B."/>
            <person name="Sharma A."/>
            <person name="Chen X.G."/>
            <person name="Waterhouse R.M."/>
            <person name="Komissarov A."/>
            <person name="Riehle M.M."/>
            <person name="Shouche Y."/>
            <person name="Sharakhova M.V."/>
            <person name="Lawson D."/>
            <person name="Pakpour N."/>
            <person name="Arensburger P."/>
            <person name="Davidson V.L."/>
            <person name="Eiglmeier K."/>
            <person name="Emrich S."/>
            <person name="George P."/>
            <person name="Kennedy R.C."/>
            <person name="Mane S.P."/>
            <person name="Maslen G."/>
            <person name="Oringanje C."/>
            <person name="Qi Y."/>
            <person name="Settlage R."/>
            <person name="Tojo M."/>
            <person name="Tubio J.M."/>
            <person name="Unger M.F."/>
            <person name="Wang B."/>
            <person name="Vernick K.D."/>
            <person name="Ribeiro J.M."/>
            <person name="James A.A."/>
            <person name="Michel K."/>
            <person name="Riehle M.A."/>
            <person name="Luckhart S."/>
            <person name="Sharakhov I.V."/>
            <person name="Tu Z."/>
        </authorList>
    </citation>
    <scope>NUCLEOTIDE SEQUENCE [LARGE SCALE GENOMIC DNA]</scope>
    <source>
        <strain evidence="3">Indian</strain>
    </source>
</reference>
<feature type="compositionally biased region" description="Polar residues" evidence="1">
    <location>
        <begin position="370"/>
        <end position="382"/>
    </location>
</feature>
<dbReference type="VEuPathDB" id="VectorBase:ASTEI20_039452"/>
<feature type="compositionally biased region" description="Polar residues" evidence="1">
    <location>
        <begin position="903"/>
        <end position="916"/>
    </location>
</feature>
<dbReference type="OMA" id="IDCANKH"/>
<feature type="compositionally biased region" description="Basic and acidic residues" evidence="1">
    <location>
        <begin position="264"/>
        <end position="282"/>
    </location>
</feature>
<sequence length="1035" mass="110077">MMDVDQPVSSTTDNGKEEATAALDAEPASQADPKSPATIARENDDLPALLISDSEEETENDPSPSSKDLPTKKVPAATGDISGISPIDTTTVANVQDDKADTVGEDAGGSEANRTETVEETSAVAVSDTVVEPEDTQMENIDLTVRMIPVLVKSQAVKETTSTATTTTRPSAVAPKAPRKPSSEMTAQELLESLLGAQEEAFASHQASDPESTEAARESKPAAEDKTDTAVTNNNSVEDGQNVPDENDSKMDTVVIDDECLLEEMSHVSTDRQHDMDADDNRTGSSSSSCSGDGTRQTSDDTEQANDEEAAEDGEKLDDEDEPPRKRARSTDMVEASTIEISEPTFHGIMEHDTVQNETGTDELARKTDNGTPANERQSDSASDVRVSEDGPESADGSLALKPATSNDSCSSGSPNGGPLKKQCIEEGGRQNVKPAEPSVCPDVLVIDDDDEDEDAVSAAELTRKSNVAQDTGDNRKDALDAKAAMNGNDVRLSPGSGKKREPEPIPMEFLRKFNKPLSQMTRTDLEQLVLQKITEAIVHRSENAELRKIVNRQSVRLQSFERTIADMTNHYEGLKLVAERAVVDMKKRAKCFIAPVKITRAVGLQVSSDTIAAHTLSNFSKLLADKPNDESGVATVTTTTNGAAENGEGKQHTTQPKAATAPTFAGGQRQNASANRSQFSNSMSPMTTARFTTAATPVPNGMVRTINAQYAKHTNSAPAANVSVTPGNAVRLAANLTNDVSIVSTPITASLASVPPKVGSGGGIDGPVRKKFHKFTPKRPPLSPFQQAQQEQQVRQQQELLVQQIHEQSQQAQQRKSQISVRQDVLPAVENNTTIVRTTLPTDASANRQRPPFQGRVLNTLSPQTSATQNYQLVSVGSIRPVASSTLTSATATTTTTLQLSEVQRPNSQPTTGSSVGAAASPPVNGSLIDLTDEDDTAASSIYIKRPKSTHSGPFPSTAAVSIPTSSSVQTIASNQLMRIQQRINAGEGGADTVVSAVVTSSSVGGLVRTAQNVNRRDNAPTQQPVRHPIYNSN</sequence>
<feature type="compositionally biased region" description="Polar residues" evidence="1">
    <location>
        <begin position="404"/>
        <end position="414"/>
    </location>
</feature>
<evidence type="ECO:0000313" key="3">
    <source>
        <dbReference type="Proteomes" id="UP000076408"/>
    </source>
</evidence>
<name>A0A182YNQ3_ANOST</name>
<dbReference type="VEuPathDB" id="VectorBase:ASTE005116"/>
<proteinExistence type="predicted"/>
<dbReference type="VEuPathDB" id="VectorBase:ASTEI10089"/>
<dbReference type="AlphaFoldDB" id="A0A182YNQ3"/>
<feature type="region of interest" description="Disordered" evidence="1">
    <location>
        <begin position="156"/>
        <end position="437"/>
    </location>
</feature>
<dbReference type="STRING" id="30069.A0A182YNQ3"/>
<feature type="compositionally biased region" description="Polar residues" evidence="1">
    <location>
        <begin position="229"/>
        <end position="239"/>
    </location>
</feature>
<reference evidence="2" key="2">
    <citation type="submission" date="2020-05" db="UniProtKB">
        <authorList>
            <consortium name="EnsemblMetazoa"/>
        </authorList>
    </citation>
    <scope>IDENTIFICATION</scope>
    <source>
        <strain evidence="2">Indian</strain>
    </source>
</reference>
<feature type="region of interest" description="Disordered" evidence="1">
    <location>
        <begin position="1"/>
        <end position="125"/>
    </location>
</feature>
<feature type="region of interest" description="Disordered" evidence="1">
    <location>
        <begin position="481"/>
        <end position="504"/>
    </location>
</feature>
<organism evidence="2 3">
    <name type="scientific">Anopheles stephensi</name>
    <name type="common">Indo-Pakistan malaria mosquito</name>
    <dbReference type="NCBI Taxonomy" id="30069"/>
    <lineage>
        <taxon>Eukaryota</taxon>
        <taxon>Metazoa</taxon>
        <taxon>Ecdysozoa</taxon>
        <taxon>Arthropoda</taxon>
        <taxon>Hexapoda</taxon>
        <taxon>Insecta</taxon>
        <taxon>Pterygota</taxon>
        <taxon>Neoptera</taxon>
        <taxon>Endopterygota</taxon>
        <taxon>Diptera</taxon>
        <taxon>Nematocera</taxon>
        <taxon>Culicoidea</taxon>
        <taxon>Culicidae</taxon>
        <taxon>Anophelinae</taxon>
        <taxon>Anopheles</taxon>
    </lineage>
</organism>
<feature type="compositionally biased region" description="Acidic residues" evidence="1">
    <location>
        <begin position="300"/>
        <end position="322"/>
    </location>
</feature>
<dbReference type="EnsemblMetazoa" id="ASTEI10089-RA">
    <property type="protein sequence ID" value="ASTEI10089-PA"/>
    <property type="gene ID" value="ASTEI10089"/>
</dbReference>
<evidence type="ECO:0000256" key="1">
    <source>
        <dbReference type="SAM" id="MobiDB-lite"/>
    </source>
</evidence>
<feature type="region of interest" description="Disordered" evidence="1">
    <location>
        <begin position="837"/>
        <end position="856"/>
    </location>
</feature>
<feature type="compositionally biased region" description="Basic and acidic residues" evidence="1">
    <location>
        <begin position="323"/>
        <end position="332"/>
    </location>
</feature>
<feature type="region of interest" description="Disordered" evidence="1">
    <location>
        <begin position="898"/>
        <end position="929"/>
    </location>
</feature>
<feature type="region of interest" description="Disordered" evidence="1">
    <location>
        <begin position="641"/>
        <end position="685"/>
    </location>
</feature>
<evidence type="ECO:0000313" key="2">
    <source>
        <dbReference type="EnsemblMetazoa" id="ASTEI10089-PA"/>
    </source>
</evidence>
<protein>
    <submittedName>
        <fullName evidence="2">Uncharacterized protein</fullName>
    </submittedName>
</protein>
<keyword evidence="3" id="KW-1185">Reference proteome</keyword>
<dbReference type="Proteomes" id="UP000076408">
    <property type="component" value="Unassembled WGS sequence"/>
</dbReference>
<feature type="compositionally biased region" description="Polar residues" evidence="1">
    <location>
        <begin position="837"/>
        <end position="849"/>
    </location>
</feature>
<feature type="compositionally biased region" description="Polar residues" evidence="1">
    <location>
        <begin position="669"/>
        <end position="685"/>
    </location>
</feature>
<feature type="compositionally biased region" description="Basic and acidic residues" evidence="1">
    <location>
        <begin position="214"/>
        <end position="228"/>
    </location>
</feature>